<proteinExistence type="inferred from homology"/>
<sequence>MVKCKGEAVKLMHIYLDGDITKEEETALRSHLEECKACQEHFHELKRTVTLLSSTESIQVPEGFSRKVMDRLPEEKRGVRYSRWFKGHPFVTAAAIFFLFMAASLFSSWNQDTELVVSKEEDLAIQGSTVIVPEGVTVQGDLLVKNGNLIIEGTVDGDVTLINGKVINEPIEGEGLMASAGEVNGELETIDQTFEWLWYRVKAFLAGLFTF</sequence>
<feature type="domain" description="Putative zinc-finger" evidence="4">
    <location>
        <begin position="7"/>
        <end position="39"/>
    </location>
</feature>
<keyword evidence="3" id="KW-0812">Transmembrane</keyword>
<comment type="similarity">
    <text evidence="1">Belongs to the zinc-associated anti-sigma factor (ZAS) superfamily. Anti-sigma-W factor family.</text>
</comment>
<dbReference type="InterPro" id="IPR041916">
    <property type="entry name" value="Anti_sigma_zinc_sf"/>
</dbReference>
<keyword evidence="6" id="KW-1185">Reference proteome</keyword>
<keyword evidence="3" id="KW-1133">Transmembrane helix</keyword>
<reference evidence="6" key="1">
    <citation type="journal article" date="2019" name="Int. J. Syst. Evol. Microbiol.">
        <title>The Global Catalogue of Microorganisms (GCM) 10K type strain sequencing project: providing services to taxonomists for standard genome sequencing and annotation.</title>
        <authorList>
            <consortium name="The Broad Institute Genomics Platform"/>
            <consortium name="The Broad Institute Genome Sequencing Center for Infectious Disease"/>
            <person name="Wu L."/>
            <person name="Ma J."/>
        </authorList>
    </citation>
    <scope>NUCLEOTIDE SEQUENCE [LARGE SCALE GENOMIC DNA]</scope>
    <source>
        <strain evidence="6">KCTC 13193</strain>
    </source>
</reference>
<gene>
    <name evidence="5" type="ORF">ACFODW_03490</name>
</gene>
<feature type="transmembrane region" description="Helical" evidence="3">
    <location>
        <begin position="90"/>
        <end position="109"/>
    </location>
</feature>
<dbReference type="InterPro" id="IPR027383">
    <property type="entry name" value="Znf_put"/>
</dbReference>
<dbReference type="EMBL" id="JBHRRZ010000006">
    <property type="protein sequence ID" value="MFC2947424.1"/>
    <property type="molecule type" value="Genomic_DNA"/>
</dbReference>
<keyword evidence="3" id="KW-0472">Membrane</keyword>
<evidence type="ECO:0000313" key="6">
    <source>
        <dbReference type="Proteomes" id="UP001595387"/>
    </source>
</evidence>
<organism evidence="5 6">
    <name type="scientific">Virgibacillus sediminis</name>
    <dbReference type="NCBI Taxonomy" id="202260"/>
    <lineage>
        <taxon>Bacteria</taxon>
        <taxon>Bacillati</taxon>
        <taxon>Bacillota</taxon>
        <taxon>Bacilli</taxon>
        <taxon>Bacillales</taxon>
        <taxon>Bacillaceae</taxon>
        <taxon>Virgibacillus</taxon>
    </lineage>
</organism>
<dbReference type="Pfam" id="PF13490">
    <property type="entry name" value="zf-HC2"/>
    <property type="match status" value="1"/>
</dbReference>
<evidence type="ECO:0000256" key="2">
    <source>
        <dbReference type="ARBA" id="ARBA00024438"/>
    </source>
</evidence>
<comment type="caution">
    <text evidence="5">The sequence shown here is derived from an EMBL/GenBank/DDBJ whole genome shotgun (WGS) entry which is preliminary data.</text>
</comment>
<dbReference type="Proteomes" id="UP001595387">
    <property type="component" value="Unassembled WGS sequence"/>
</dbReference>
<evidence type="ECO:0000256" key="1">
    <source>
        <dbReference type="ARBA" id="ARBA00024353"/>
    </source>
</evidence>
<dbReference type="Gene3D" id="1.10.10.1320">
    <property type="entry name" value="Anti-sigma factor, zinc-finger domain"/>
    <property type="match status" value="1"/>
</dbReference>
<dbReference type="RefSeq" id="WP_390303046.1">
    <property type="nucleotide sequence ID" value="NZ_JBHRRZ010000006.1"/>
</dbReference>
<name>A0ABV7A370_9BACI</name>
<evidence type="ECO:0000259" key="4">
    <source>
        <dbReference type="Pfam" id="PF13490"/>
    </source>
</evidence>
<evidence type="ECO:0000256" key="3">
    <source>
        <dbReference type="SAM" id="Phobius"/>
    </source>
</evidence>
<evidence type="ECO:0000313" key="5">
    <source>
        <dbReference type="EMBL" id="MFC2947424.1"/>
    </source>
</evidence>
<protein>
    <recommendedName>
        <fullName evidence="2">Anti-sigma-W factor RsiW</fullName>
    </recommendedName>
</protein>
<accession>A0ABV7A370</accession>